<protein>
    <recommendedName>
        <fullName evidence="3">TnsA endonuclease N-terminal domain-containing protein</fullName>
    </recommendedName>
</protein>
<evidence type="ECO:0000313" key="2">
    <source>
        <dbReference type="Proteomes" id="UP000324797"/>
    </source>
</evidence>
<organism evidence="1 2">
    <name type="scientific">Bradyrhizobium hipponense</name>
    <dbReference type="NCBI Taxonomy" id="2605638"/>
    <lineage>
        <taxon>Bacteria</taxon>
        <taxon>Pseudomonadati</taxon>
        <taxon>Pseudomonadota</taxon>
        <taxon>Alphaproteobacteria</taxon>
        <taxon>Hyphomicrobiales</taxon>
        <taxon>Nitrobacteraceae</taxon>
        <taxon>Bradyrhizobium</taxon>
    </lineage>
</organism>
<accession>A0A5S4YE65</accession>
<dbReference type="EMBL" id="VSTH01000157">
    <property type="protein sequence ID" value="TYO61767.1"/>
    <property type="molecule type" value="Genomic_DNA"/>
</dbReference>
<proteinExistence type="predicted"/>
<name>A0A5S4YE65_9BRAD</name>
<dbReference type="Proteomes" id="UP000324797">
    <property type="component" value="Unassembled WGS sequence"/>
</dbReference>
<evidence type="ECO:0008006" key="3">
    <source>
        <dbReference type="Google" id="ProtNLM"/>
    </source>
</evidence>
<keyword evidence="2" id="KW-1185">Reference proteome</keyword>
<comment type="caution">
    <text evidence="1">The sequence shown here is derived from an EMBL/GenBank/DDBJ whole genome shotgun (WGS) entry which is preliminary data.</text>
</comment>
<dbReference type="AlphaFoldDB" id="A0A5S4YE65"/>
<evidence type="ECO:0000313" key="1">
    <source>
        <dbReference type="EMBL" id="TYO61767.1"/>
    </source>
</evidence>
<sequence length="197" mass="22526">MKMQRQMRANSSIEFDNLRDCELDPNVIKFVEQPAWLTYDLAGRKARHKGDTLVLTREGLEWQEIKYECEACLPENEVRWPEMGRALNSMGISFRVVTERHIRERVRLATVRAIWENRLSPVPSAQDRIAILEAIESGAVKTISHLRSVCAIEKPTVLALIRRGFLAIDLNKPISDQTEVRRGVGLRYAAGTRVRSS</sequence>
<gene>
    <name evidence="1" type="ORF">FXV83_36300</name>
</gene>
<reference evidence="1 2" key="1">
    <citation type="submission" date="2019-08" db="EMBL/GenBank/DDBJ databases">
        <title>Bradyrhizobium hipponensis sp. nov., a rhizobium isolated from a Lupinus angustifolius root nodule in Tunisia.</title>
        <authorList>
            <person name="Off K."/>
            <person name="Rejili M."/>
            <person name="Mars M."/>
            <person name="Brachmann A."/>
            <person name="Marin M."/>
        </authorList>
    </citation>
    <scope>NUCLEOTIDE SEQUENCE [LARGE SCALE GENOMIC DNA]</scope>
    <source>
        <strain evidence="2">aSej3</strain>
    </source>
</reference>